<dbReference type="EMBL" id="NRRL01000026">
    <property type="protein sequence ID" value="MBK1668591.1"/>
    <property type="molecule type" value="Genomic_DNA"/>
</dbReference>
<keyword evidence="4" id="KW-0560">Oxidoreductase</keyword>
<gene>
    <name evidence="7" type="ORF">CKO28_11155</name>
</gene>
<name>A0ABS1DF38_9PROT</name>
<dbReference type="SUPFAM" id="SSF51905">
    <property type="entry name" value="FAD/NAD(P)-binding domain"/>
    <property type="match status" value="2"/>
</dbReference>
<evidence type="ECO:0000256" key="4">
    <source>
        <dbReference type="ARBA" id="ARBA00023002"/>
    </source>
</evidence>
<proteinExistence type="predicted"/>
<evidence type="ECO:0000256" key="1">
    <source>
        <dbReference type="ARBA" id="ARBA00001974"/>
    </source>
</evidence>
<dbReference type="PANTHER" id="PTHR43557">
    <property type="entry name" value="APOPTOSIS-INDUCING FACTOR 1"/>
    <property type="match status" value="1"/>
</dbReference>
<dbReference type="Pfam" id="PF14759">
    <property type="entry name" value="Reductase_C"/>
    <property type="match status" value="1"/>
</dbReference>
<sequence length="416" mass="44309">MADPTSNQTFIVVGGGQAGGRAVEGIRKAGFDGTVILLAEEERAPYERPPLSKQVLTGEAEPDSAKLREDGWYREHGIDLRLATRAGRIDRARKRMVLADGRELAYDRLLLATGAQPKVPGLPGVELPGVHVLRDVADSLALRDAMRAGARVALVGGGYIGLEVAAAARKLGCDTTVLEAAPSLMRRQVAPELGDWYARLHRDHGADVRLEAEVARLLGSARVAGVELADGSRIDADLVVIGVGIRPNVELAMQAGLDADDGIEVDDQGRTSDPEIFAAGDVTRQPTPYADGKIRLESWQNAQNQALVAGQAMAGATAVRHADLPWFWSDQHGINLQMVGMPTGPVRHVWRGDPAAGPGFTLFYLDDGGRLVGANAVDRPADIAAVRRMIERGVSPDPAQLADPDVSLKKLLKGQA</sequence>
<evidence type="ECO:0000256" key="2">
    <source>
        <dbReference type="ARBA" id="ARBA00022630"/>
    </source>
</evidence>
<dbReference type="InterPro" id="IPR036188">
    <property type="entry name" value="FAD/NAD-bd_sf"/>
</dbReference>
<dbReference type="InterPro" id="IPR023753">
    <property type="entry name" value="FAD/NAD-binding_dom"/>
</dbReference>
<evidence type="ECO:0000313" key="7">
    <source>
        <dbReference type="EMBL" id="MBK1668591.1"/>
    </source>
</evidence>
<reference evidence="7 8" key="1">
    <citation type="journal article" date="2020" name="Microorganisms">
        <title>Osmotic Adaptation and Compatible Solute Biosynthesis of Phototrophic Bacteria as Revealed from Genome Analyses.</title>
        <authorList>
            <person name="Imhoff J.F."/>
            <person name="Rahn T."/>
            <person name="Kunzel S."/>
            <person name="Keller A."/>
            <person name="Neulinger S.C."/>
        </authorList>
    </citation>
    <scope>NUCLEOTIDE SEQUENCE [LARGE SCALE GENOMIC DNA]</scope>
    <source>
        <strain evidence="7 8">DSM 9895</strain>
    </source>
</reference>
<dbReference type="InterPro" id="IPR050446">
    <property type="entry name" value="FAD-oxidoreductase/Apoptosis"/>
</dbReference>
<dbReference type="PANTHER" id="PTHR43557:SF2">
    <property type="entry name" value="RIESKE DOMAIN-CONTAINING PROTEIN-RELATED"/>
    <property type="match status" value="1"/>
</dbReference>
<evidence type="ECO:0008006" key="9">
    <source>
        <dbReference type="Google" id="ProtNLM"/>
    </source>
</evidence>
<keyword evidence="8" id="KW-1185">Reference proteome</keyword>
<feature type="domain" description="FAD/NAD(P)-binding" evidence="5">
    <location>
        <begin position="10"/>
        <end position="306"/>
    </location>
</feature>
<dbReference type="SUPFAM" id="SSF55424">
    <property type="entry name" value="FAD/NAD-linked reductases, dimerisation (C-terminal) domain"/>
    <property type="match status" value="1"/>
</dbReference>
<accession>A0ABS1DF38</accession>
<evidence type="ECO:0000313" key="8">
    <source>
        <dbReference type="Proteomes" id="UP001296873"/>
    </source>
</evidence>
<dbReference type="Proteomes" id="UP001296873">
    <property type="component" value="Unassembled WGS sequence"/>
</dbReference>
<dbReference type="Gene3D" id="3.50.50.60">
    <property type="entry name" value="FAD/NAD(P)-binding domain"/>
    <property type="match status" value="2"/>
</dbReference>
<comment type="caution">
    <text evidence="7">The sequence shown here is derived from an EMBL/GenBank/DDBJ whole genome shotgun (WGS) entry which is preliminary data.</text>
</comment>
<evidence type="ECO:0000259" key="5">
    <source>
        <dbReference type="Pfam" id="PF07992"/>
    </source>
</evidence>
<dbReference type="Pfam" id="PF07992">
    <property type="entry name" value="Pyr_redox_2"/>
    <property type="match status" value="1"/>
</dbReference>
<comment type="cofactor">
    <cofactor evidence="1">
        <name>FAD</name>
        <dbReference type="ChEBI" id="CHEBI:57692"/>
    </cofactor>
</comment>
<dbReference type="Gene3D" id="3.30.390.30">
    <property type="match status" value="1"/>
</dbReference>
<dbReference type="PRINTS" id="PR00411">
    <property type="entry name" value="PNDRDTASEI"/>
</dbReference>
<dbReference type="InterPro" id="IPR028202">
    <property type="entry name" value="Reductase_C"/>
</dbReference>
<dbReference type="PRINTS" id="PR00368">
    <property type="entry name" value="FADPNR"/>
</dbReference>
<dbReference type="RefSeq" id="WP_200340906.1">
    <property type="nucleotide sequence ID" value="NZ_NRRL01000026.1"/>
</dbReference>
<evidence type="ECO:0000256" key="3">
    <source>
        <dbReference type="ARBA" id="ARBA00022827"/>
    </source>
</evidence>
<organism evidence="7 8">
    <name type="scientific">Rhodovibrio sodomensis</name>
    <dbReference type="NCBI Taxonomy" id="1088"/>
    <lineage>
        <taxon>Bacteria</taxon>
        <taxon>Pseudomonadati</taxon>
        <taxon>Pseudomonadota</taxon>
        <taxon>Alphaproteobacteria</taxon>
        <taxon>Rhodospirillales</taxon>
        <taxon>Rhodovibrionaceae</taxon>
        <taxon>Rhodovibrio</taxon>
    </lineage>
</organism>
<keyword evidence="2" id="KW-0285">Flavoprotein</keyword>
<keyword evidence="3" id="KW-0274">FAD</keyword>
<evidence type="ECO:0000259" key="6">
    <source>
        <dbReference type="Pfam" id="PF14759"/>
    </source>
</evidence>
<dbReference type="InterPro" id="IPR016156">
    <property type="entry name" value="FAD/NAD-linked_Rdtase_dimer_sf"/>
</dbReference>
<feature type="domain" description="Reductase C-terminal" evidence="6">
    <location>
        <begin position="326"/>
        <end position="412"/>
    </location>
</feature>
<protein>
    <recommendedName>
        <fullName evidence="9">Pyridine nucleotide-disulfide oxidoreductase</fullName>
    </recommendedName>
</protein>